<reference evidence="3" key="1">
    <citation type="submission" date="2019-12" db="EMBL/GenBank/DDBJ databases">
        <title>High-Quality draft genome sequences of three cyanobacteria isolated from the limestone walls of the Old Cathedral of Coimbra.</title>
        <authorList>
            <person name="Tiago I."/>
            <person name="Soares F."/>
            <person name="Portugal A."/>
        </authorList>
    </citation>
    <scope>NUCLEOTIDE SEQUENCE [LARGE SCALE GENOMIC DNA]</scope>
    <source>
        <strain evidence="3">C</strain>
    </source>
</reference>
<dbReference type="InterPro" id="IPR053023">
    <property type="entry name" value="FLAP_modulator"/>
</dbReference>
<feature type="transmembrane region" description="Helical" evidence="1">
    <location>
        <begin position="76"/>
        <end position="104"/>
    </location>
</feature>
<dbReference type="InterPro" id="IPR010903">
    <property type="entry name" value="DUF1517"/>
</dbReference>
<evidence type="ECO:0000256" key="2">
    <source>
        <dbReference type="SAM" id="SignalP"/>
    </source>
</evidence>
<organism evidence="3 4">
    <name type="scientific">Petrachloros mirabilis ULC683</name>
    <dbReference type="NCBI Taxonomy" id="2781853"/>
    <lineage>
        <taxon>Bacteria</taxon>
        <taxon>Bacillati</taxon>
        <taxon>Cyanobacteriota</taxon>
        <taxon>Cyanophyceae</taxon>
        <taxon>Synechococcales</taxon>
        <taxon>Petrachlorosaceae</taxon>
        <taxon>Petrachloros</taxon>
        <taxon>Petrachloros mirabilis</taxon>
    </lineage>
</organism>
<dbReference type="Proteomes" id="UP000607397">
    <property type="component" value="Unassembled WGS sequence"/>
</dbReference>
<evidence type="ECO:0000256" key="1">
    <source>
        <dbReference type="SAM" id="Phobius"/>
    </source>
</evidence>
<evidence type="ECO:0000313" key="3">
    <source>
        <dbReference type="EMBL" id="NCJ07381.1"/>
    </source>
</evidence>
<name>A0A8K2A0A5_9CYAN</name>
<dbReference type="PIRSF" id="PIRSF037221">
    <property type="entry name" value="DUF1517"/>
    <property type="match status" value="1"/>
</dbReference>
<sequence length="313" mass="33293">MLKKLLSILKPLARPILALALVGALVLSQANAALAARSGGRIGGGSFRRPAPTRTFQRPPTGGGYGYPGGGFGFPFLIPFFGFGGGLGGILSIFVVITVANILVSAFRRIKEGDEGLSDGSLANPPVSINKLQVGLLAEARDLQKDLDQIALKANTSSPDGLQRVLQETTLTLLRHPEYCAYAGVEAEQSRLAAAEARFNHLALSERSKFQAETLSNVKQQVQNASTLATVDENPLAKAPGEYIVVTLLTASQGKLNLPQVNSAETLRQALNQLGAISSDQLLALEVYWTPQAEGDVFTSDDLLTDYPQLKLL</sequence>
<feature type="signal peptide" evidence="2">
    <location>
        <begin position="1"/>
        <end position="32"/>
    </location>
</feature>
<keyword evidence="1" id="KW-0472">Membrane</keyword>
<evidence type="ECO:0000313" key="4">
    <source>
        <dbReference type="Proteomes" id="UP000607397"/>
    </source>
</evidence>
<keyword evidence="2" id="KW-0732">Signal</keyword>
<dbReference type="Pfam" id="PF07466">
    <property type="entry name" value="DUF1517"/>
    <property type="match status" value="1"/>
</dbReference>
<protein>
    <submittedName>
        <fullName evidence="3">DUF1517 domain-containing protein</fullName>
    </submittedName>
</protein>
<comment type="caution">
    <text evidence="3">The sequence shown here is derived from an EMBL/GenBank/DDBJ whole genome shotgun (WGS) entry which is preliminary data.</text>
</comment>
<proteinExistence type="predicted"/>
<keyword evidence="4" id="KW-1185">Reference proteome</keyword>
<dbReference type="AlphaFoldDB" id="A0A8K2A0A5"/>
<keyword evidence="1" id="KW-1133">Transmembrane helix</keyword>
<dbReference type="EMBL" id="WVIC01000025">
    <property type="protein sequence ID" value="NCJ07381.1"/>
    <property type="molecule type" value="Genomic_DNA"/>
</dbReference>
<keyword evidence="1" id="KW-0812">Transmembrane</keyword>
<accession>A0A8K2A0A5</accession>
<gene>
    <name evidence="3" type="ORF">GS597_12860</name>
</gene>
<feature type="chain" id="PRO_5035476437" evidence="2">
    <location>
        <begin position="33"/>
        <end position="313"/>
    </location>
</feature>
<dbReference type="PANTHER" id="PTHR33975">
    <property type="entry name" value="MYELIN-ASSOCIATED OLIGODENDROCYTE BASIC PROTEIN"/>
    <property type="match status" value="1"/>
</dbReference>
<dbReference type="PANTHER" id="PTHR33975:SF2">
    <property type="entry name" value="MYELIN-ASSOCIATED OLIGODENDROCYTE BASIC PROTEIN"/>
    <property type="match status" value="1"/>
</dbReference>